<dbReference type="EMBL" id="HBIM01014215">
    <property type="protein sequence ID" value="CAE0414196.1"/>
    <property type="molecule type" value="Transcribed_RNA"/>
</dbReference>
<dbReference type="EC" id="2.3.2.27" evidence="4"/>
<feature type="domain" description="RING-type" evidence="8">
    <location>
        <begin position="355"/>
        <end position="400"/>
    </location>
</feature>
<keyword evidence="6" id="KW-0479">Metal-binding</keyword>
<keyword evidence="7" id="KW-0863">Zinc-finger</keyword>
<dbReference type="InterPro" id="IPR001841">
    <property type="entry name" value="Znf_RING"/>
</dbReference>
<dbReference type="UniPathway" id="UPA00143"/>
<sequence>MAQSLEIAPANSITPRATPSFAAAADPHTTTARADGRDGSAGLSVIQQEYQQEEMDHAMALRIQREWDTAALVSTPRGRAVTFVDKLGAAQRQWTAYDPDRPDWNGHNFRLVGAPDDVVYLTQLLLDKQEEFRMSGKPTHVDIGYHYTDTRNMPDIGTNGLMTRADRTAYGVRATFHGGTFGDGVYTGHNPYSYHKFQSGGQGLLVARLKGSIGPPPDPSQQGQQQHYDSVLGRTGESDEVCVLKTSDQVLALAQFHADMATLDQDDSVGNRLLHQYHCGLQAILDECFNGGRPTPVPHIVPSQVVRHDTQVTPVVLHISTERYEAPDTVLRHDHAEILQRELEEPQEICSPEDCPICLAAMTAEKGCCAVTLKQCGHWFHRSCIDQALQTNSYKCPVCRKQVGDAARGTMPSGILQIYHCPFQDCGQDYRGMGCYRLLYQMEGGVQKTYHPNPGVPYDAANRKAYIPKVPQGDDLLKRLKYAFQHGLTFTIGTSLTTGRPNRIVWASIHHKSSTLPGPHGYPDAANFLNVNEELDALGVPPAVDL</sequence>
<evidence type="ECO:0000256" key="6">
    <source>
        <dbReference type="ARBA" id="ARBA00022723"/>
    </source>
</evidence>
<comment type="pathway">
    <text evidence="2">Protein modification; protein ubiquitination.</text>
</comment>
<dbReference type="InterPro" id="IPR039398">
    <property type="entry name" value="Deltex_fam"/>
</dbReference>
<dbReference type="GO" id="GO:0008270">
    <property type="term" value="F:zinc ion binding"/>
    <property type="evidence" value="ECO:0007669"/>
    <property type="project" value="UniProtKB-KW"/>
</dbReference>
<dbReference type="SUPFAM" id="SSF57850">
    <property type="entry name" value="RING/U-box"/>
    <property type="match status" value="1"/>
</dbReference>
<dbReference type="AlphaFoldDB" id="A0A7S3L7M4"/>
<name>A0A7S3L7M4_9STRA</name>
<keyword evidence="5" id="KW-0808">Transferase</keyword>
<comment type="catalytic activity">
    <reaction evidence="1">
        <text>S-ubiquitinyl-[E2 ubiquitin-conjugating enzyme]-L-cysteine + [acceptor protein]-L-lysine = [E2 ubiquitin-conjugating enzyme]-L-cysteine + N(6)-ubiquitinyl-[acceptor protein]-L-lysine.</text>
        <dbReference type="EC" id="2.3.2.27"/>
    </reaction>
</comment>
<evidence type="ECO:0000256" key="5">
    <source>
        <dbReference type="ARBA" id="ARBA00022679"/>
    </source>
</evidence>
<evidence type="ECO:0000256" key="3">
    <source>
        <dbReference type="ARBA" id="ARBA00009413"/>
    </source>
</evidence>
<protein>
    <recommendedName>
        <fullName evidence="4">RING-type E3 ubiquitin transferase</fullName>
        <ecNumber evidence="4">2.3.2.27</ecNumber>
    </recommendedName>
</protein>
<dbReference type="InterPro" id="IPR039399">
    <property type="entry name" value="Deltex_C_sf"/>
</dbReference>
<dbReference type="GO" id="GO:0016567">
    <property type="term" value="P:protein ubiquitination"/>
    <property type="evidence" value="ECO:0007669"/>
    <property type="project" value="UniProtKB-UniPathway"/>
</dbReference>
<evidence type="ECO:0000256" key="7">
    <source>
        <dbReference type="PROSITE-ProRule" id="PRU00175"/>
    </source>
</evidence>
<dbReference type="Gene3D" id="3.30.40.10">
    <property type="entry name" value="Zinc/RING finger domain, C3HC4 (zinc finger)"/>
    <property type="match status" value="1"/>
</dbReference>
<dbReference type="Gene3D" id="3.30.390.130">
    <property type="match status" value="1"/>
</dbReference>
<evidence type="ECO:0000256" key="2">
    <source>
        <dbReference type="ARBA" id="ARBA00004906"/>
    </source>
</evidence>
<dbReference type="Gene3D" id="3.90.228.10">
    <property type="match status" value="1"/>
</dbReference>
<evidence type="ECO:0000313" key="9">
    <source>
        <dbReference type="EMBL" id="CAE0414196.1"/>
    </source>
</evidence>
<dbReference type="Pfam" id="PF18102">
    <property type="entry name" value="DTC"/>
    <property type="match status" value="1"/>
</dbReference>
<evidence type="ECO:0000259" key="8">
    <source>
        <dbReference type="PROSITE" id="PS50089"/>
    </source>
</evidence>
<organism evidence="9">
    <name type="scientific">Amphora coffeiformis</name>
    <dbReference type="NCBI Taxonomy" id="265554"/>
    <lineage>
        <taxon>Eukaryota</taxon>
        <taxon>Sar</taxon>
        <taxon>Stramenopiles</taxon>
        <taxon>Ochrophyta</taxon>
        <taxon>Bacillariophyta</taxon>
        <taxon>Bacillariophyceae</taxon>
        <taxon>Bacillariophycidae</taxon>
        <taxon>Thalassiophysales</taxon>
        <taxon>Catenulaceae</taxon>
        <taxon>Amphora</taxon>
    </lineage>
</organism>
<reference evidence="9" key="1">
    <citation type="submission" date="2021-01" db="EMBL/GenBank/DDBJ databases">
        <authorList>
            <person name="Corre E."/>
            <person name="Pelletier E."/>
            <person name="Niang G."/>
            <person name="Scheremetjew M."/>
            <person name="Finn R."/>
            <person name="Kale V."/>
            <person name="Holt S."/>
            <person name="Cochrane G."/>
            <person name="Meng A."/>
            <person name="Brown T."/>
            <person name="Cohen L."/>
        </authorList>
    </citation>
    <scope>NUCLEOTIDE SEQUENCE</scope>
    <source>
        <strain evidence="9">CCMP127</strain>
    </source>
</reference>
<keyword evidence="7" id="KW-0862">Zinc</keyword>
<dbReference type="CDD" id="cd16448">
    <property type="entry name" value="RING-H2"/>
    <property type="match status" value="1"/>
</dbReference>
<dbReference type="GO" id="GO:0061630">
    <property type="term" value="F:ubiquitin protein ligase activity"/>
    <property type="evidence" value="ECO:0007669"/>
    <property type="project" value="UniProtKB-EC"/>
</dbReference>
<dbReference type="PANTHER" id="PTHR12622">
    <property type="entry name" value="DELTEX-RELATED"/>
    <property type="match status" value="1"/>
</dbReference>
<accession>A0A7S3L7M4</accession>
<dbReference type="Pfam" id="PF13639">
    <property type="entry name" value="zf-RING_2"/>
    <property type="match status" value="1"/>
</dbReference>
<comment type="similarity">
    <text evidence="3">Belongs to the Deltex family.</text>
</comment>
<evidence type="ECO:0000256" key="1">
    <source>
        <dbReference type="ARBA" id="ARBA00000900"/>
    </source>
</evidence>
<dbReference type="PROSITE" id="PS50089">
    <property type="entry name" value="ZF_RING_2"/>
    <property type="match status" value="1"/>
</dbReference>
<gene>
    <name evidence="9" type="ORF">ACOF00016_LOCUS11439</name>
</gene>
<dbReference type="GO" id="GO:0007219">
    <property type="term" value="P:Notch signaling pathway"/>
    <property type="evidence" value="ECO:0007669"/>
    <property type="project" value="InterPro"/>
</dbReference>
<dbReference type="InterPro" id="IPR013083">
    <property type="entry name" value="Znf_RING/FYVE/PHD"/>
</dbReference>
<dbReference type="SMART" id="SM00184">
    <property type="entry name" value="RING"/>
    <property type="match status" value="1"/>
</dbReference>
<dbReference type="InterPro" id="IPR039396">
    <property type="entry name" value="Deltex_C"/>
</dbReference>
<evidence type="ECO:0000256" key="4">
    <source>
        <dbReference type="ARBA" id="ARBA00012483"/>
    </source>
</evidence>
<proteinExistence type="inferred from homology"/>